<proteinExistence type="predicted"/>
<feature type="region of interest" description="Disordered" evidence="1">
    <location>
        <begin position="100"/>
        <end position="157"/>
    </location>
</feature>
<accession>A0A4U7KQU4</accession>
<dbReference type="KEGG" id="sgra:EX895_005102"/>
<dbReference type="OrthoDB" id="2548380at2759"/>
<protein>
    <submittedName>
        <fullName evidence="2">Uncharacterized protein</fullName>
    </submittedName>
</protein>
<keyword evidence="3" id="KW-1185">Reference proteome</keyword>
<dbReference type="Proteomes" id="UP000306050">
    <property type="component" value="Chromosome SGRAM_5"/>
</dbReference>
<dbReference type="RefSeq" id="XP_029738262.1">
    <property type="nucleotide sequence ID" value="XM_029885696.1"/>
</dbReference>
<gene>
    <name evidence="2" type="ORF">EX895_005102</name>
</gene>
<feature type="compositionally biased region" description="Low complexity" evidence="1">
    <location>
        <begin position="581"/>
        <end position="605"/>
    </location>
</feature>
<feature type="region of interest" description="Disordered" evidence="1">
    <location>
        <begin position="360"/>
        <end position="383"/>
    </location>
</feature>
<evidence type="ECO:0000313" key="3">
    <source>
        <dbReference type="Proteomes" id="UP000306050"/>
    </source>
</evidence>
<dbReference type="GeneID" id="40727997"/>
<feature type="region of interest" description="Disordered" evidence="1">
    <location>
        <begin position="550"/>
        <end position="643"/>
    </location>
</feature>
<feature type="region of interest" description="Disordered" evidence="1">
    <location>
        <begin position="441"/>
        <end position="460"/>
    </location>
</feature>
<feature type="compositionally biased region" description="Low complexity" evidence="1">
    <location>
        <begin position="321"/>
        <end position="332"/>
    </location>
</feature>
<sequence>MSHLHFERTRTASPGLKQVAFDHKCQVIPEGDCAELRNLLSLNPSRAQSPPILGSSRPSSFIARAISPQLVRAKSPNLKKATGLGHAPPSAVTSWRTRLASWGSGSGGGENSSQPNSIDGNISAAFGPSAPSHSSNDDTSSSGNNQSSSDDGPRLVAPIAARGTPSLMIPFNDDDESVDISPSNESVIDFDDVDAEFQHAVSGKAMLRNHTPVSSIQASPSPTLQPPRSASPFVRSTSPFVRSNSELRYQRPMPGGRRKSCLVRSSTPQAPGPPRLIDDGMSPLRATRSHDRDDSFPQRRRADGVPVVCSSPLSPTHEQHGPAASAPAAEGSRSAKHQLQGLVGSEKSKLSRWRRFRRTASEDAPRVESSSSTATTSEMRLDDAGIKRQIQAGRWPFEAPLNAECSCKNCQDRIEVGLASNYEPRWTRAARIRWLEGQGEAALPSKQGASGSKLHLPRSAGRTAIQADEMAQLHNETVHPQTAAELAAHEPASPSAEKGNLVAWEAKLPNPTGLEEGDDTLRREILARREQAARQSPVLRHGARSMMRQIEEAERREQEAARARSASREGHRESGAGSGRTSPATLTSPAMSPSTPSTSHTVSTPPQEPQAEGQSTAASVSSYFDPRPAPPERVRSPLIPADMASTSRYVRPIATDVADPSSLSLASVAQSLEALASPASSPST</sequence>
<evidence type="ECO:0000256" key="1">
    <source>
        <dbReference type="SAM" id="MobiDB-lite"/>
    </source>
</evidence>
<comment type="caution">
    <text evidence="2">The sequence shown here is derived from an EMBL/GenBank/DDBJ whole genome shotgun (WGS) entry which is preliminary data.</text>
</comment>
<name>A0A4U7KQU4_9BASI</name>
<dbReference type="EMBL" id="SRRM01000018">
    <property type="protein sequence ID" value="TKY86277.1"/>
    <property type="molecule type" value="Genomic_DNA"/>
</dbReference>
<feature type="region of interest" description="Disordered" evidence="1">
    <location>
        <begin position="249"/>
        <end position="347"/>
    </location>
</feature>
<organism evidence="2 3">
    <name type="scientific">Sporisorium graminicola</name>
    <dbReference type="NCBI Taxonomy" id="280036"/>
    <lineage>
        <taxon>Eukaryota</taxon>
        <taxon>Fungi</taxon>
        <taxon>Dikarya</taxon>
        <taxon>Basidiomycota</taxon>
        <taxon>Ustilaginomycotina</taxon>
        <taxon>Ustilaginomycetes</taxon>
        <taxon>Ustilaginales</taxon>
        <taxon>Ustilaginaceae</taxon>
        <taxon>Sporisorium</taxon>
    </lineage>
</organism>
<feature type="compositionally biased region" description="Polar residues" evidence="1">
    <location>
        <begin position="612"/>
        <end position="622"/>
    </location>
</feature>
<dbReference type="AlphaFoldDB" id="A0A4U7KQU4"/>
<feature type="compositionally biased region" description="Basic and acidic residues" evidence="1">
    <location>
        <begin position="288"/>
        <end position="303"/>
    </location>
</feature>
<evidence type="ECO:0000313" key="2">
    <source>
        <dbReference type="EMBL" id="TKY86277.1"/>
    </source>
</evidence>
<reference evidence="2 3" key="1">
    <citation type="submission" date="2019-05" db="EMBL/GenBank/DDBJ databases">
        <title>Sporisorium graminicola CBS 10092 draft sequencing and annotation.</title>
        <authorList>
            <person name="Solano-Gonzalez S."/>
            <person name="Caddick M.X."/>
            <person name="Darby A."/>
        </authorList>
    </citation>
    <scope>NUCLEOTIDE SEQUENCE [LARGE SCALE GENOMIC DNA]</scope>
    <source>
        <strain evidence="2 3">CBS 10092</strain>
    </source>
</reference>
<feature type="region of interest" description="Disordered" evidence="1">
    <location>
        <begin position="212"/>
        <end position="236"/>
    </location>
</feature>
<feature type="compositionally biased region" description="Low complexity" evidence="1">
    <location>
        <begin position="129"/>
        <end position="150"/>
    </location>
</feature>
<feature type="compositionally biased region" description="Basic and acidic residues" evidence="1">
    <location>
        <begin position="550"/>
        <end position="574"/>
    </location>
</feature>